<protein>
    <submittedName>
        <fullName evidence="2">DUF2975 domain-containing protein</fullName>
    </submittedName>
</protein>
<organism evidence="2 3">
    <name type="scientific">Pedobacter cryotolerans</name>
    <dbReference type="NCBI Taxonomy" id="2571270"/>
    <lineage>
        <taxon>Bacteria</taxon>
        <taxon>Pseudomonadati</taxon>
        <taxon>Bacteroidota</taxon>
        <taxon>Sphingobacteriia</taxon>
        <taxon>Sphingobacteriales</taxon>
        <taxon>Sphingobacteriaceae</taxon>
        <taxon>Pedobacter</taxon>
    </lineage>
</organism>
<keyword evidence="1" id="KW-1133">Transmembrane helix</keyword>
<dbReference type="AlphaFoldDB" id="A0A4U1C608"/>
<name>A0A4U1C608_9SPHI</name>
<keyword evidence="3" id="KW-1185">Reference proteome</keyword>
<gene>
    <name evidence="2" type="ORF">FA045_11140</name>
</gene>
<dbReference type="OrthoDB" id="766118at2"/>
<evidence type="ECO:0000313" key="3">
    <source>
        <dbReference type="Proteomes" id="UP000310477"/>
    </source>
</evidence>
<dbReference type="RefSeq" id="WP_136877152.1">
    <property type="nucleotide sequence ID" value="NZ_SWBO01000005.1"/>
</dbReference>
<dbReference type="Proteomes" id="UP000310477">
    <property type="component" value="Unassembled WGS sequence"/>
</dbReference>
<feature type="transmembrane region" description="Helical" evidence="1">
    <location>
        <begin position="90"/>
        <end position="107"/>
    </location>
</feature>
<feature type="transmembrane region" description="Helical" evidence="1">
    <location>
        <begin position="7"/>
        <end position="27"/>
    </location>
</feature>
<feature type="transmembrane region" description="Helical" evidence="1">
    <location>
        <begin position="47"/>
        <end position="70"/>
    </location>
</feature>
<evidence type="ECO:0000313" key="2">
    <source>
        <dbReference type="EMBL" id="TKB99988.1"/>
    </source>
</evidence>
<proteinExistence type="predicted"/>
<dbReference type="Pfam" id="PF11188">
    <property type="entry name" value="DUF2975"/>
    <property type="match status" value="1"/>
</dbReference>
<evidence type="ECO:0000256" key="1">
    <source>
        <dbReference type="SAM" id="Phobius"/>
    </source>
</evidence>
<comment type="caution">
    <text evidence="2">The sequence shown here is derived from an EMBL/GenBank/DDBJ whole genome shotgun (WGS) entry which is preliminary data.</text>
</comment>
<reference evidence="2 3" key="1">
    <citation type="submission" date="2019-04" db="EMBL/GenBank/DDBJ databases">
        <title>Pedobacter sp. AR-2-6 sp. nov., isolated from Arctic soil.</title>
        <authorList>
            <person name="Dahal R.H."/>
            <person name="Kim D.-U."/>
        </authorList>
    </citation>
    <scope>NUCLEOTIDE SEQUENCE [LARGE SCALE GENOMIC DNA]</scope>
    <source>
        <strain evidence="2 3">AR-2-6</strain>
    </source>
</reference>
<keyword evidence="1" id="KW-0812">Transmembrane</keyword>
<sequence length="159" mass="18018">MKTKNQVLLLKLAYILVIVLALIYNYGDMQKGFIDASTGVDRSLHPVAIIALIFATIIGIGIVLNIYFFINSIQNNSVFSLLNISRITMIGWFCISQAVLLYAFYFFEANGKINNNSIYQKIVGVDFDFWLVIFGITMLIIGFVFKKGIELQKEQELTI</sequence>
<accession>A0A4U1C608</accession>
<dbReference type="InterPro" id="IPR021354">
    <property type="entry name" value="DUF2975"/>
</dbReference>
<feature type="transmembrane region" description="Helical" evidence="1">
    <location>
        <begin position="127"/>
        <end position="145"/>
    </location>
</feature>
<keyword evidence="1" id="KW-0472">Membrane</keyword>
<dbReference type="EMBL" id="SWBO01000005">
    <property type="protein sequence ID" value="TKB99988.1"/>
    <property type="molecule type" value="Genomic_DNA"/>
</dbReference>